<keyword evidence="1" id="KW-0812">Transmembrane</keyword>
<feature type="transmembrane region" description="Helical" evidence="1">
    <location>
        <begin position="15"/>
        <end position="36"/>
    </location>
</feature>
<organism evidence="2 3">
    <name type="scientific">Candidatus Dojkabacteria bacterium</name>
    <dbReference type="NCBI Taxonomy" id="2099670"/>
    <lineage>
        <taxon>Bacteria</taxon>
        <taxon>Candidatus Dojkabacteria</taxon>
    </lineage>
</organism>
<sequence>MLKMTNLIKNVGWVFYNNLSLLILILIALILLVSIFRSVSLAVKNFDTFEEEIRTFDSIKEINLQLQRDLVFVKSEDFKLTLLRKVYNYTNDSSNILEIKTEPVFLEKEKEYYKMVPNNLIEDLKKKLYFP</sequence>
<reference evidence="2 3" key="1">
    <citation type="submission" date="2018-10" db="EMBL/GenBank/DDBJ databases">
        <title>Thermophilic Lithotrophy and Phototrophy in an Intertidal, Iron-rich, Geothermal Spring.</title>
        <authorList>
            <person name="Ward L.M."/>
            <person name="Idei A."/>
            <person name="Nakagawa M."/>
            <person name="Ueno Y."/>
            <person name="Fischer W."/>
            <person name="Mcglynn S.E."/>
        </authorList>
    </citation>
    <scope>NUCLEOTIDE SEQUENCE [LARGE SCALE GENOMIC DNA]</scope>
    <source>
        <strain evidence="2">J137</strain>
    </source>
</reference>
<evidence type="ECO:0000313" key="2">
    <source>
        <dbReference type="EMBL" id="RMD77170.1"/>
    </source>
</evidence>
<dbReference type="EMBL" id="RFKV01000057">
    <property type="protein sequence ID" value="RMD77170.1"/>
    <property type="molecule type" value="Genomic_DNA"/>
</dbReference>
<accession>A0A3M0YYF7</accession>
<proteinExistence type="predicted"/>
<name>A0A3M0YYF7_9BACT</name>
<gene>
    <name evidence="2" type="ORF">D6810_01790</name>
</gene>
<comment type="caution">
    <text evidence="2">The sequence shown here is derived from an EMBL/GenBank/DDBJ whole genome shotgun (WGS) entry which is preliminary data.</text>
</comment>
<evidence type="ECO:0000313" key="3">
    <source>
        <dbReference type="Proteomes" id="UP000269410"/>
    </source>
</evidence>
<keyword evidence="1" id="KW-0472">Membrane</keyword>
<dbReference type="AlphaFoldDB" id="A0A3M0YYF7"/>
<keyword evidence="1" id="KW-1133">Transmembrane helix</keyword>
<dbReference type="Proteomes" id="UP000269410">
    <property type="component" value="Unassembled WGS sequence"/>
</dbReference>
<protein>
    <submittedName>
        <fullName evidence="2">Uncharacterized protein</fullName>
    </submittedName>
</protein>
<evidence type="ECO:0000256" key="1">
    <source>
        <dbReference type="SAM" id="Phobius"/>
    </source>
</evidence>